<organism evidence="1 2">
    <name type="scientific">Bifidobacterium callimiconis</name>
    <dbReference type="NCBI Taxonomy" id="2306973"/>
    <lineage>
        <taxon>Bacteria</taxon>
        <taxon>Bacillati</taxon>
        <taxon>Actinomycetota</taxon>
        <taxon>Actinomycetes</taxon>
        <taxon>Bifidobacteriales</taxon>
        <taxon>Bifidobacteriaceae</taxon>
        <taxon>Bifidobacterium</taxon>
    </lineage>
</organism>
<proteinExistence type="predicted"/>
<keyword evidence="2" id="KW-1185">Reference proteome</keyword>
<keyword evidence="1" id="KW-0689">Ribosomal protein</keyword>
<dbReference type="EMBL" id="QXGJ01000008">
    <property type="protein sequence ID" value="RSX50384.1"/>
    <property type="molecule type" value="Genomic_DNA"/>
</dbReference>
<dbReference type="Proteomes" id="UP000288607">
    <property type="component" value="Unassembled WGS sequence"/>
</dbReference>
<dbReference type="GO" id="GO:0005840">
    <property type="term" value="C:ribosome"/>
    <property type="evidence" value="ECO:0007669"/>
    <property type="project" value="UniProtKB-KW"/>
</dbReference>
<sequence>MTWEKSNEEYQNTVSTFPFTLRNGDSFPNNMSDDGGKSTLYAEGWGQDQAYFYWECSTERYILDNHQTDSAGTQEALNDLRKMTETNWYKTYIEDPDNNFVNDVITPAGLGDVSMLQEFYQSDCIWYRKINNIN</sequence>
<protein>
    <submittedName>
        <fullName evidence="1">30S ribosomal protein S14</fullName>
    </submittedName>
</protein>
<name>A0A430FC12_9BIFI</name>
<dbReference type="OrthoDB" id="5074707at2"/>
<evidence type="ECO:0000313" key="2">
    <source>
        <dbReference type="Proteomes" id="UP000288607"/>
    </source>
</evidence>
<reference evidence="1 2" key="1">
    <citation type="submission" date="2018-09" db="EMBL/GenBank/DDBJ databases">
        <title>Characterization of the phylogenetic diversity of five novel species belonging to the genus Bifidobacterium.</title>
        <authorList>
            <person name="Lugli G.A."/>
            <person name="Duranti S."/>
            <person name="Milani C."/>
        </authorList>
    </citation>
    <scope>NUCLEOTIDE SEQUENCE [LARGE SCALE GENOMIC DNA]</scope>
    <source>
        <strain evidence="1 2">2028B</strain>
    </source>
</reference>
<evidence type="ECO:0000313" key="1">
    <source>
        <dbReference type="EMBL" id="RSX50384.1"/>
    </source>
</evidence>
<accession>A0A430FC12</accession>
<dbReference type="AlphaFoldDB" id="A0A430FC12"/>
<comment type="caution">
    <text evidence="1">The sequence shown here is derived from an EMBL/GenBank/DDBJ whole genome shotgun (WGS) entry which is preliminary data.</text>
</comment>
<gene>
    <name evidence="1" type="ORF">D2E23_1707</name>
</gene>
<keyword evidence="1" id="KW-0687">Ribonucleoprotein</keyword>